<organism evidence="2">
    <name type="scientific">Escherichia coli</name>
    <dbReference type="NCBI Taxonomy" id="562"/>
    <lineage>
        <taxon>Bacteria</taxon>
        <taxon>Pseudomonadati</taxon>
        <taxon>Pseudomonadota</taxon>
        <taxon>Gammaproteobacteria</taxon>
        <taxon>Enterobacterales</taxon>
        <taxon>Enterobacteriaceae</taxon>
        <taxon>Escherichia</taxon>
    </lineage>
</organism>
<evidence type="ECO:0000256" key="1">
    <source>
        <dbReference type="SAM" id="SignalP"/>
    </source>
</evidence>
<feature type="chain" id="PRO_5027608905" evidence="1">
    <location>
        <begin position="27"/>
        <end position="325"/>
    </location>
</feature>
<dbReference type="EMBL" id="DAAYTU010000003">
    <property type="protein sequence ID" value="HAG5769098.1"/>
    <property type="molecule type" value="Genomic_DNA"/>
</dbReference>
<reference evidence="2" key="1">
    <citation type="journal article" date="2018" name="Genome Biol.">
        <title>SKESA: strategic k-mer extension for scrupulous assemblies.</title>
        <authorList>
            <person name="Souvorov A."/>
            <person name="Agarwala R."/>
            <person name="Lipman D.J."/>
        </authorList>
    </citation>
    <scope>NUCLEOTIDE SEQUENCE [LARGE SCALE GENOMIC DNA]</scope>
    <source>
        <strain evidence="2">1839</strain>
    </source>
</reference>
<reference evidence="2" key="2">
    <citation type="submission" date="2020-02" db="EMBL/GenBank/DDBJ databases">
        <authorList>
            <consortium name="NCBI Pathogen Detection Project"/>
        </authorList>
    </citation>
    <scope>NUCLEOTIDE SEQUENCE</scope>
    <source>
        <strain evidence="2">1839</strain>
    </source>
</reference>
<sequence length="325" mass="36910">MFSHSVKSITVVLLLLWTIFPVSAQAELTSVDKQQITALIERWNAMLSKKENVQPETIYADQVEWYGVKMSASQVSAKVQDFLQKNVQFQQEIVDQVKIQPYNRFNPDDRPDVVMVSFVKLAGLTGEKKVYYPAEMLVKKEANGWRVVSETDNITQANQKNERAYLAAKGKFDGKNISYAWMTEQNPRTGGACIDDEDGAYECQCFLWNSNPNIQPVKIRQCLVGYVMTIKDLDGSGRDRIALGPDWWSSGWRVIYLYDIQQGQWIKTMPSFSMNISIQEGAMADGLIKPDPQHPGMIQITDADIDEASGEPTIKVETHKLWELK</sequence>
<keyword evidence="1" id="KW-0732">Signal</keyword>
<feature type="signal peptide" evidence="1">
    <location>
        <begin position="1"/>
        <end position="26"/>
    </location>
</feature>
<comment type="caution">
    <text evidence="2">The sequence shown here is derived from an EMBL/GenBank/DDBJ whole genome shotgun (WGS) entry which is preliminary data.</text>
</comment>
<evidence type="ECO:0000313" key="2">
    <source>
        <dbReference type="EMBL" id="HAG5769098.1"/>
    </source>
</evidence>
<protein>
    <submittedName>
        <fullName evidence="2">Uncharacterized protein</fullName>
    </submittedName>
</protein>
<proteinExistence type="predicted"/>
<dbReference type="AlphaFoldDB" id="A0A765X885"/>
<gene>
    <name evidence="2" type="ORF">GGB84_000691</name>
</gene>
<name>A0A765X885_ECOLX</name>
<accession>A0A765X885</accession>